<evidence type="ECO:0000313" key="3">
    <source>
        <dbReference type="EMBL" id="KAF7316783.1"/>
    </source>
</evidence>
<feature type="region of interest" description="Disordered" evidence="1">
    <location>
        <begin position="67"/>
        <end position="140"/>
    </location>
</feature>
<organism evidence="3 4">
    <name type="scientific">Mycena chlorophos</name>
    <name type="common">Agaric fungus</name>
    <name type="synonym">Agaricus chlorophos</name>
    <dbReference type="NCBI Taxonomy" id="658473"/>
    <lineage>
        <taxon>Eukaryota</taxon>
        <taxon>Fungi</taxon>
        <taxon>Dikarya</taxon>
        <taxon>Basidiomycota</taxon>
        <taxon>Agaricomycotina</taxon>
        <taxon>Agaricomycetes</taxon>
        <taxon>Agaricomycetidae</taxon>
        <taxon>Agaricales</taxon>
        <taxon>Marasmiineae</taxon>
        <taxon>Mycenaceae</taxon>
        <taxon>Mycena</taxon>
    </lineage>
</organism>
<reference evidence="3" key="1">
    <citation type="submission" date="2020-05" db="EMBL/GenBank/DDBJ databases">
        <title>Mycena genomes resolve the evolution of fungal bioluminescence.</title>
        <authorList>
            <person name="Tsai I.J."/>
        </authorList>
    </citation>
    <scope>NUCLEOTIDE SEQUENCE</scope>
    <source>
        <strain evidence="3">110903Hualien_Pintung</strain>
    </source>
</reference>
<dbReference type="EMBL" id="JACAZE010000005">
    <property type="protein sequence ID" value="KAF7316783.1"/>
    <property type="molecule type" value="Genomic_DNA"/>
</dbReference>
<keyword evidence="4" id="KW-1185">Reference proteome</keyword>
<dbReference type="PANTHER" id="PTHR34154:SF14">
    <property type="entry name" value="ASL1-LIKE GLYCOSYL HYDROLASE CATALYTIC DOMAIN-CONTAINING PROTEIN"/>
    <property type="match status" value="1"/>
</dbReference>
<dbReference type="GO" id="GO:0009277">
    <property type="term" value="C:fungal-type cell wall"/>
    <property type="evidence" value="ECO:0007669"/>
    <property type="project" value="TreeGrafter"/>
</dbReference>
<proteinExistence type="predicted"/>
<dbReference type="OrthoDB" id="5959761at2759"/>
<dbReference type="PANTHER" id="PTHR34154">
    <property type="entry name" value="ALKALI-SENSITIVE LINKAGE PROTEIN 1"/>
    <property type="match status" value="1"/>
</dbReference>
<dbReference type="InterPro" id="IPR053183">
    <property type="entry name" value="ASL1"/>
</dbReference>
<name>A0A8H6TDT6_MYCCL</name>
<dbReference type="AlphaFoldDB" id="A0A8H6TDT6"/>
<protein>
    <submittedName>
        <fullName evidence="3">Glyco-hydro-cc domain-containing protein</fullName>
    </submittedName>
</protein>
<gene>
    <name evidence="3" type="ORF">HMN09_00411400</name>
</gene>
<dbReference type="GO" id="GO:0071966">
    <property type="term" value="P:fungal-type cell wall polysaccharide metabolic process"/>
    <property type="evidence" value="ECO:0007669"/>
    <property type="project" value="TreeGrafter"/>
</dbReference>
<feature type="compositionally biased region" description="Low complexity" evidence="1">
    <location>
        <begin position="91"/>
        <end position="140"/>
    </location>
</feature>
<evidence type="ECO:0000313" key="4">
    <source>
        <dbReference type="Proteomes" id="UP000613580"/>
    </source>
</evidence>
<accession>A0A8H6TDT6</accession>
<feature type="compositionally biased region" description="Basic residues" evidence="1">
    <location>
        <begin position="68"/>
        <end position="80"/>
    </location>
</feature>
<dbReference type="InterPro" id="IPR017853">
    <property type="entry name" value="GH"/>
</dbReference>
<evidence type="ECO:0000259" key="2">
    <source>
        <dbReference type="Pfam" id="PF11790"/>
    </source>
</evidence>
<comment type="caution">
    <text evidence="3">The sequence shown here is derived from an EMBL/GenBank/DDBJ whole genome shotgun (WGS) entry which is preliminary data.</text>
</comment>
<evidence type="ECO:0000256" key="1">
    <source>
        <dbReference type="SAM" id="MobiDB-lite"/>
    </source>
</evidence>
<dbReference type="Pfam" id="PF11790">
    <property type="entry name" value="Glyco_hydro_cc"/>
    <property type="match status" value="1"/>
</dbReference>
<sequence length="396" mass="42284">MGSVSRGIVCYLSPSKHWAPLSALLSTDPLLRPDSSPSPFHSFAMKAVHVLLALTLLATDALASTHNAVRHHPRGNHVVSRRAEKRMNKRSSCTPPSSSSLISSSASTSSTTSSTTTTKATTTSTEKKTTTSSSKTSTYTSSVKAVNAASGFTPGKLKAGTSSGDGLSHLGSNIGWYYDWTPDPSPYGNLETVPMLWGDGDADSVDNERVQAFKKISQAPQFMLGFEEPDCPSGSGSAGMSVSQGVSAWEEYIAPFQAKGTKLGSPSMCHQAAETWLQQFSQQISTDWDFTNIHVNKNSMSGVQEDLDHYASYGKPIWISEFACVDDSNGFVPCTDQGEIDSFINDIVALFEGDSRVAAYAYSNGEGLGNVWPMTNSDGSLSASGQTYLNAIKQYA</sequence>
<dbReference type="SUPFAM" id="SSF51445">
    <property type="entry name" value="(Trans)glycosidases"/>
    <property type="match status" value="1"/>
</dbReference>
<dbReference type="Proteomes" id="UP000613580">
    <property type="component" value="Unassembled WGS sequence"/>
</dbReference>
<dbReference type="InterPro" id="IPR024655">
    <property type="entry name" value="Asl1_glyco_hydro_catalytic"/>
</dbReference>
<feature type="domain" description="Asl1-like glycosyl hydrolase catalytic" evidence="2">
    <location>
        <begin position="161"/>
        <end position="388"/>
    </location>
</feature>